<name>A0A2P5CGV1_PARAD</name>
<evidence type="ECO:0000313" key="1">
    <source>
        <dbReference type="EMBL" id="PON60264.1"/>
    </source>
</evidence>
<accession>A0A2P5CGV1</accession>
<organism evidence="1 2">
    <name type="scientific">Parasponia andersonii</name>
    <name type="common">Sponia andersonii</name>
    <dbReference type="NCBI Taxonomy" id="3476"/>
    <lineage>
        <taxon>Eukaryota</taxon>
        <taxon>Viridiplantae</taxon>
        <taxon>Streptophyta</taxon>
        <taxon>Embryophyta</taxon>
        <taxon>Tracheophyta</taxon>
        <taxon>Spermatophyta</taxon>
        <taxon>Magnoliopsida</taxon>
        <taxon>eudicotyledons</taxon>
        <taxon>Gunneridae</taxon>
        <taxon>Pentapetalae</taxon>
        <taxon>rosids</taxon>
        <taxon>fabids</taxon>
        <taxon>Rosales</taxon>
        <taxon>Cannabaceae</taxon>
        <taxon>Parasponia</taxon>
    </lineage>
</organism>
<evidence type="ECO:0000313" key="2">
    <source>
        <dbReference type="Proteomes" id="UP000237105"/>
    </source>
</evidence>
<proteinExistence type="predicted"/>
<protein>
    <submittedName>
        <fullName evidence="1">Uncharacterized protein</fullName>
    </submittedName>
</protein>
<keyword evidence="2" id="KW-1185">Reference proteome</keyword>
<dbReference type="Proteomes" id="UP000237105">
    <property type="component" value="Unassembled WGS sequence"/>
</dbReference>
<gene>
    <name evidence="1" type="ORF">PanWU01x14_154360</name>
</gene>
<reference evidence="2" key="1">
    <citation type="submission" date="2016-06" db="EMBL/GenBank/DDBJ databases">
        <title>Parallel loss of symbiosis genes in relatives of nitrogen-fixing non-legume Parasponia.</title>
        <authorList>
            <person name="Van Velzen R."/>
            <person name="Holmer R."/>
            <person name="Bu F."/>
            <person name="Rutten L."/>
            <person name="Van Zeijl A."/>
            <person name="Liu W."/>
            <person name="Santuari L."/>
            <person name="Cao Q."/>
            <person name="Sharma T."/>
            <person name="Shen D."/>
            <person name="Roswanjaya Y."/>
            <person name="Wardhani T."/>
            <person name="Kalhor M.S."/>
            <person name="Jansen J."/>
            <person name="Van den Hoogen J."/>
            <person name="Gungor B."/>
            <person name="Hartog M."/>
            <person name="Hontelez J."/>
            <person name="Verver J."/>
            <person name="Yang W.-C."/>
            <person name="Schijlen E."/>
            <person name="Repin R."/>
            <person name="Schilthuizen M."/>
            <person name="Schranz E."/>
            <person name="Heidstra R."/>
            <person name="Miyata K."/>
            <person name="Fedorova E."/>
            <person name="Kohlen W."/>
            <person name="Bisseling T."/>
            <person name="Smit S."/>
            <person name="Geurts R."/>
        </authorList>
    </citation>
    <scope>NUCLEOTIDE SEQUENCE [LARGE SCALE GENOMIC DNA]</scope>
    <source>
        <strain evidence="2">cv. WU1-14</strain>
    </source>
</reference>
<dbReference type="EMBL" id="JXTB01000132">
    <property type="protein sequence ID" value="PON60264.1"/>
    <property type="molecule type" value="Genomic_DNA"/>
</dbReference>
<comment type="caution">
    <text evidence="1">The sequence shown here is derived from an EMBL/GenBank/DDBJ whole genome shotgun (WGS) entry which is preliminary data.</text>
</comment>
<sequence>MKIPAEDRFIKAISDQLAKDEEEVGGLSISTSISTICVWMFEWREDWLVLSREMDRLVLG</sequence>
<dbReference type="AlphaFoldDB" id="A0A2P5CGV1"/>